<protein>
    <recommendedName>
        <fullName evidence="5">Alanine racemase</fullName>
        <ecNumber evidence="5">5.1.1.1</ecNumber>
    </recommendedName>
</protein>
<dbReference type="GO" id="GO:0008784">
    <property type="term" value="F:alanine racemase activity"/>
    <property type="evidence" value="ECO:0007669"/>
    <property type="project" value="UniProtKB-UniRule"/>
</dbReference>
<sequence>MISSEHRPTSIQVNLGAIQHNVEQITSRLPKKTKVWAVVKANAYGHGAVAVARSLVNQVYGFCLSNLDEALELRQAGIDLPLLVLGVVPKEHLLLAHEYKIQVTVASLAWLKEAVALGYDLSGLAVHVKLDTGMGRIGFREPSEVNEAIALMQEQGMLFEGLFTHFATADEADDAYLEQQLSQFQNLLKDVVEHPEMIHTSNSAATLWHQETICSAVRLGNAIYGLNPSGRVLDLPYKLKPALSLTTELVHVKQVEAGCSVGYGATYQTLDAEWIGTIPIGYADGLTRDMQGFSFLVDGHPCEIIGRVSMDQVTLRLPGPYPLGTKVTLIGQEQDSVISVQDWADYRGTINYEIVCLLSDRIPRHYC</sequence>
<reference evidence="9 10" key="1">
    <citation type="submission" date="2020-04" db="EMBL/GenBank/DDBJ databases">
        <title>MicrobeNet Type strains.</title>
        <authorList>
            <person name="Nicholson A.C."/>
        </authorList>
    </citation>
    <scope>NUCLEOTIDE SEQUENCE [LARGE SCALE GENOMIC DNA]</scope>
    <source>
        <strain evidence="9 10">CCUG 69612</strain>
    </source>
</reference>
<keyword evidence="3 5" id="KW-0663">Pyridoxal phosphate</keyword>
<dbReference type="Pfam" id="PF01168">
    <property type="entry name" value="Ala_racemase_N"/>
    <property type="match status" value="1"/>
</dbReference>
<feature type="modified residue" description="N6-(pyridoxal phosphate)lysine" evidence="5 6">
    <location>
        <position position="40"/>
    </location>
</feature>
<dbReference type="InterPro" id="IPR000821">
    <property type="entry name" value="Ala_racemase"/>
</dbReference>
<dbReference type="InterPro" id="IPR020622">
    <property type="entry name" value="Ala_racemase_pyridoxalP-BS"/>
</dbReference>
<comment type="pathway">
    <text evidence="5">Amino-acid biosynthesis; D-alanine biosynthesis; D-alanine from L-alanine: step 1/1.</text>
</comment>
<proteinExistence type="inferred from homology"/>
<evidence type="ECO:0000256" key="3">
    <source>
        <dbReference type="ARBA" id="ARBA00022898"/>
    </source>
</evidence>
<evidence type="ECO:0000256" key="4">
    <source>
        <dbReference type="ARBA" id="ARBA00023235"/>
    </source>
</evidence>
<dbReference type="CDD" id="cd00430">
    <property type="entry name" value="PLPDE_III_AR"/>
    <property type="match status" value="1"/>
</dbReference>
<dbReference type="FunFam" id="3.20.20.10:FF:000002">
    <property type="entry name" value="Alanine racemase"/>
    <property type="match status" value="1"/>
</dbReference>
<dbReference type="Gene3D" id="2.40.37.10">
    <property type="entry name" value="Lyase, Ornithine Decarboxylase, Chain A, domain 1"/>
    <property type="match status" value="1"/>
</dbReference>
<dbReference type="FunFam" id="2.40.37.10:FF:000006">
    <property type="entry name" value="Alanine racemase"/>
    <property type="match status" value="1"/>
</dbReference>
<dbReference type="InterPro" id="IPR001608">
    <property type="entry name" value="Ala_racemase_N"/>
</dbReference>
<dbReference type="Gene3D" id="3.20.20.10">
    <property type="entry name" value="Alanine racemase"/>
    <property type="match status" value="1"/>
</dbReference>
<dbReference type="GO" id="GO:0005829">
    <property type="term" value="C:cytosol"/>
    <property type="evidence" value="ECO:0007669"/>
    <property type="project" value="TreeGrafter"/>
</dbReference>
<organism evidence="9 10">
    <name type="scientific">Streptococcus ovuberis</name>
    <dbReference type="NCBI Taxonomy" id="1936207"/>
    <lineage>
        <taxon>Bacteria</taxon>
        <taxon>Bacillati</taxon>
        <taxon>Bacillota</taxon>
        <taxon>Bacilli</taxon>
        <taxon>Lactobacillales</taxon>
        <taxon>Streptococcaceae</taxon>
        <taxon>Streptococcus</taxon>
    </lineage>
</organism>
<dbReference type="InterPro" id="IPR011079">
    <property type="entry name" value="Ala_racemase_C"/>
</dbReference>
<name>A0A7X6S0M9_9STRE</name>
<evidence type="ECO:0000256" key="5">
    <source>
        <dbReference type="HAMAP-Rule" id="MF_01201"/>
    </source>
</evidence>
<dbReference type="SMART" id="SM01005">
    <property type="entry name" value="Ala_racemase_C"/>
    <property type="match status" value="1"/>
</dbReference>
<comment type="cofactor">
    <cofactor evidence="2 5 6">
        <name>pyridoxal 5'-phosphate</name>
        <dbReference type="ChEBI" id="CHEBI:597326"/>
    </cofactor>
</comment>
<dbReference type="GO" id="GO:0009252">
    <property type="term" value="P:peptidoglycan biosynthetic process"/>
    <property type="evidence" value="ECO:0007669"/>
    <property type="project" value="TreeGrafter"/>
</dbReference>
<dbReference type="PRINTS" id="PR00992">
    <property type="entry name" value="ALARACEMASE"/>
</dbReference>
<feature type="domain" description="Alanine racemase C-terminal" evidence="8">
    <location>
        <begin position="242"/>
        <end position="367"/>
    </location>
</feature>
<comment type="function">
    <text evidence="5">Catalyzes the interconversion of L-alanine and D-alanine. May also act on other amino acids.</text>
</comment>
<evidence type="ECO:0000259" key="8">
    <source>
        <dbReference type="SMART" id="SM01005"/>
    </source>
</evidence>
<keyword evidence="4 5" id="KW-0413">Isomerase</keyword>
<dbReference type="AlphaFoldDB" id="A0A7X6S0M9"/>
<dbReference type="InterPro" id="IPR009006">
    <property type="entry name" value="Ala_racemase/Decarboxylase_C"/>
</dbReference>
<dbReference type="EC" id="5.1.1.1" evidence="5"/>
<dbReference type="GO" id="GO:0030170">
    <property type="term" value="F:pyridoxal phosphate binding"/>
    <property type="evidence" value="ECO:0007669"/>
    <property type="project" value="UniProtKB-UniRule"/>
</dbReference>
<dbReference type="PANTHER" id="PTHR30511:SF0">
    <property type="entry name" value="ALANINE RACEMASE, CATABOLIC-RELATED"/>
    <property type="match status" value="1"/>
</dbReference>
<accession>A0A7X6S0M9</accession>
<dbReference type="SUPFAM" id="SSF50621">
    <property type="entry name" value="Alanine racemase C-terminal domain-like"/>
    <property type="match status" value="1"/>
</dbReference>
<evidence type="ECO:0000256" key="6">
    <source>
        <dbReference type="PIRSR" id="PIRSR600821-50"/>
    </source>
</evidence>
<evidence type="ECO:0000256" key="1">
    <source>
        <dbReference type="ARBA" id="ARBA00000316"/>
    </source>
</evidence>
<dbReference type="PANTHER" id="PTHR30511">
    <property type="entry name" value="ALANINE RACEMASE"/>
    <property type="match status" value="1"/>
</dbReference>
<dbReference type="EMBL" id="JAAXPR010000004">
    <property type="protein sequence ID" value="NKZ19937.1"/>
    <property type="molecule type" value="Genomic_DNA"/>
</dbReference>
<gene>
    <name evidence="9" type="ORF">HF992_03590</name>
</gene>
<keyword evidence="10" id="KW-1185">Reference proteome</keyword>
<dbReference type="RefSeq" id="WP_168548693.1">
    <property type="nucleotide sequence ID" value="NZ_JAAXPR010000004.1"/>
</dbReference>
<dbReference type="SUPFAM" id="SSF51419">
    <property type="entry name" value="PLP-binding barrel"/>
    <property type="match status" value="1"/>
</dbReference>
<comment type="similarity">
    <text evidence="5">Belongs to the alanine racemase family.</text>
</comment>
<feature type="binding site" evidence="5 7">
    <location>
        <position position="136"/>
    </location>
    <ligand>
        <name>substrate</name>
    </ligand>
</feature>
<dbReference type="InterPro" id="IPR029066">
    <property type="entry name" value="PLP-binding_barrel"/>
</dbReference>
<evidence type="ECO:0000313" key="10">
    <source>
        <dbReference type="Proteomes" id="UP000522720"/>
    </source>
</evidence>
<evidence type="ECO:0000313" key="9">
    <source>
        <dbReference type="EMBL" id="NKZ19937.1"/>
    </source>
</evidence>
<dbReference type="Pfam" id="PF00842">
    <property type="entry name" value="Ala_racemase_C"/>
    <property type="match status" value="1"/>
</dbReference>
<dbReference type="Proteomes" id="UP000522720">
    <property type="component" value="Unassembled WGS sequence"/>
</dbReference>
<dbReference type="HAMAP" id="MF_01201">
    <property type="entry name" value="Ala_racemase"/>
    <property type="match status" value="1"/>
</dbReference>
<feature type="active site" description="Proton acceptor; specific for L-alanine" evidence="5">
    <location>
        <position position="263"/>
    </location>
</feature>
<dbReference type="NCBIfam" id="TIGR00492">
    <property type="entry name" value="alr"/>
    <property type="match status" value="1"/>
</dbReference>
<dbReference type="PROSITE" id="PS00395">
    <property type="entry name" value="ALANINE_RACEMASE"/>
    <property type="match status" value="1"/>
</dbReference>
<dbReference type="GO" id="GO:0030632">
    <property type="term" value="P:D-alanine biosynthetic process"/>
    <property type="evidence" value="ECO:0007669"/>
    <property type="project" value="UniProtKB-UniRule"/>
</dbReference>
<evidence type="ECO:0000256" key="7">
    <source>
        <dbReference type="PIRSR" id="PIRSR600821-52"/>
    </source>
</evidence>
<evidence type="ECO:0000256" key="2">
    <source>
        <dbReference type="ARBA" id="ARBA00001933"/>
    </source>
</evidence>
<feature type="binding site" evidence="5 7">
    <location>
        <position position="310"/>
    </location>
    <ligand>
        <name>substrate</name>
    </ligand>
</feature>
<feature type="active site" description="Proton acceptor; specific for D-alanine" evidence="5">
    <location>
        <position position="40"/>
    </location>
</feature>
<comment type="caution">
    <text evidence="9">The sequence shown here is derived from an EMBL/GenBank/DDBJ whole genome shotgun (WGS) entry which is preliminary data.</text>
</comment>
<dbReference type="UniPathway" id="UPA00042">
    <property type="reaction ID" value="UER00497"/>
</dbReference>
<comment type="catalytic activity">
    <reaction evidence="1 5">
        <text>L-alanine = D-alanine</text>
        <dbReference type="Rhea" id="RHEA:20249"/>
        <dbReference type="ChEBI" id="CHEBI:57416"/>
        <dbReference type="ChEBI" id="CHEBI:57972"/>
        <dbReference type="EC" id="5.1.1.1"/>
    </reaction>
</comment>